<keyword evidence="3" id="KW-1185">Reference proteome</keyword>
<feature type="compositionally biased region" description="Basic and acidic residues" evidence="1">
    <location>
        <begin position="16"/>
        <end position="29"/>
    </location>
</feature>
<evidence type="ECO:0000313" key="3">
    <source>
        <dbReference type="Proteomes" id="UP001341840"/>
    </source>
</evidence>
<comment type="caution">
    <text evidence="2">The sequence shown here is derived from an EMBL/GenBank/DDBJ whole genome shotgun (WGS) entry which is preliminary data.</text>
</comment>
<protein>
    <submittedName>
        <fullName evidence="2">Uncharacterized protein</fullName>
    </submittedName>
</protein>
<organism evidence="2 3">
    <name type="scientific">Stylosanthes scabra</name>
    <dbReference type="NCBI Taxonomy" id="79078"/>
    <lineage>
        <taxon>Eukaryota</taxon>
        <taxon>Viridiplantae</taxon>
        <taxon>Streptophyta</taxon>
        <taxon>Embryophyta</taxon>
        <taxon>Tracheophyta</taxon>
        <taxon>Spermatophyta</taxon>
        <taxon>Magnoliopsida</taxon>
        <taxon>eudicotyledons</taxon>
        <taxon>Gunneridae</taxon>
        <taxon>Pentapetalae</taxon>
        <taxon>rosids</taxon>
        <taxon>fabids</taxon>
        <taxon>Fabales</taxon>
        <taxon>Fabaceae</taxon>
        <taxon>Papilionoideae</taxon>
        <taxon>50 kb inversion clade</taxon>
        <taxon>dalbergioids sensu lato</taxon>
        <taxon>Dalbergieae</taxon>
        <taxon>Pterocarpus clade</taxon>
        <taxon>Stylosanthes</taxon>
    </lineage>
</organism>
<proteinExistence type="predicted"/>
<name>A0ABU6R0X8_9FABA</name>
<accession>A0ABU6R0X8</accession>
<feature type="non-terminal residue" evidence="2">
    <location>
        <position position="1"/>
    </location>
</feature>
<dbReference type="EMBL" id="JASCZI010007717">
    <property type="protein sequence ID" value="MED6117693.1"/>
    <property type="molecule type" value="Genomic_DNA"/>
</dbReference>
<reference evidence="2 3" key="1">
    <citation type="journal article" date="2023" name="Plants (Basel)">
        <title>Bridging the Gap: Combining Genomics and Transcriptomics Approaches to Understand Stylosanthes scabra, an Orphan Legume from the Brazilian Caatinga.</title>
        <authorList>
            <person name="Ferreira-Neto J.R.C."/>
            <person name="da Silva M.D."/>
            <person name="Binneck E."/>
            <person name="de Melo N.F."/>
            <person name="da Silva R.H."/>
            <person name="de Melo A.L.T.M."/>
            <person name="Pandolfi V."/>
            <person name="Bustamante F.O."/>
            <person name="Brasileiro-Vidal A.C."/>
            <person name="Benko-Iseppon A.M."/>
        </authorList>
    </citation>
    <scope>NUCLEOTIDE SEQUENCE [LARGE SCALE GENOMIC DNA]</scope>
    <source>
        <tissue evidence="2">Leaves</tissue>
    </source>
</reference>
<dbReference type="Proteomes" id="UP001341840">
    <property type="component" value="Unassembled WGS sequence"/>
</dbReference>
<sequence>GIKERKRELKKKWKKFKEEQKEAKLKKDKTEQRLHAYAWKSTHMRATSTQVHA</sequence>
<evidence type="ECO:0000313" key="2">
    <source>
        <dbReference type="EMBL" id="MED6117693.1"/>
    </source>
</evidence>
<gene>
    <name evidence="2" type="ORF">PIB30_112148</name>
</gene>
<evidence type="ECO:0000256" key="1">
    <source>
        <dbReference type="SAM" id="MobiDB-lite"/>
    </source>
</evidence>
<feature type="region of interest" description="Disordered" evidence="1">
    <location>
        <begin position="1"/>
        <end position="29"/>
    </location>
</feature>